<evidence type="ECO:0000256" key="3">
    <source>
        <dbReference type="ARBA" id="ARBA00022448"/>
    </source>
</evidence>
<dbReference type="InterPro" id="IPR051906">
    <property type="entry name" value="TolC-like"/>
</dbReference>
<evidence type="ECO:0000256" key="1">
    <source>
        <dbReference type="ARBA" id="ARBA00004442"/>
    </source>
</evidence>
<dbReference type="AlphaFoldDB" id="A0A250FDM4"/>
<comment type="similarity">
    <text evidence="2">Belongs to the outer membrane factor (OMF) (TC 1.B.17) family.</text>
</comment>
<evidence type="ECO:0000256" key="7">
    <source>
        <dbReference type="ARBA" id="ARBA00023237"/>
    </source>
</evidence>
<dbReference type="GO" id="GO:1990281">
    <property type="term" value="C:efflux pump complex"/>
    <property type="evidence" value="ECO:0007669"/>
    <property type="project" value="TreeGrafter"/>
</dbReference>
<evidence type="ECO:0000256" key="5">
    <source>
        <dbReference type="ARBA" id="ARBA00022692"/>
    </source>
</evidence>
<reference evidence="11" key="1">
    <citation type="submission" date="2017-06" db="EMBL/GenBank/DDBJ databases">
        <title>Capnocytophaga spp. assemblies.</title>
        <authorList>
            <person name="Gulvik C.A."/>
        </authorList>
    </citation>
    <scope>NUCLEOTIDE SEQUENCE [LARGE SCALE GENOMIC DNA]</scope>
    <source>
        <strain evidence="11">H6253</strain>
    </source>
</reference>
<keyword evidence="5" id="KW-0812">Transmembrane</keyword>
<accession>A0A250FDM4</accession>
<evidence type="ECO:0000313" key="10">
    <source>
        <dbReference type="EMBL" id="ATA82138.1"/>
    </source>
</evidence>
<dbReference type="EMBL" id="CP022384">
    <property type="protein sequence ID" value="ATA82138.1"/>
    <property type="molecule type" value="Genomic_DNA"/>
</dbReference>
<dbReference type="InterPro" id="IPR003423">
    <property type="entry name" value="OMP_efflux"/>
</dbReference>
<sequence length="474" mass="53677">MKRLILYVSFSCLFSAPIWAQSLSWTEALDRMQNHNQKLKGIEKQTEAATEGKKAYQGLYLPQLSLNASYMHLADPLSLSFNDYKAPLQTEIGGVFRQLAQMPLPPLQRLAGALSNRIQPLFAQDWRYEFQKQDIWKVSADAKWVLFAGGKVRVANKIGVLNTEMATVERQKTENVLISELPERYFQRQLAEKALEVRQKSLSTAEHHYENAQKLEKNGMIASVEVLQAKKAVTDAQREVMAAEKDMQLAQTALYGVMGIAEQPLTALTTELFEVAPLQPLEYYQQQAKEHYPAIVQAKIKAQMATQSVKAQQAAYLPDVAVVGKKYLWSENLPLTEPDNWVVGVGLQWNLFNGLQDKHKIAQAKALRESVELITAQAEKDVQTLVKKQYTEIEKQREQYLSLEESLRFAEELVRARDKAFAEGLSTSTDVADANLYLASIKIKRYQALFEMDKTLAQLLETCGMSDKFTSMTK</sequence>
<keyword evidence="3" id="KW-0813">Transport</keyword>
<keyword evidence="11" id="KW-1185">Reference proteome</keyword>
<dbReference type="KEGG" id="clk:CGC53_07150"/>
<organism evidence="10 11">
    <name type="scientific">Capnocytophaga leadbetteri</name>
    <dbReference type="NCBI Taxonomy" id="327575"/>
    <lineage>
        <taxon>Bacteria</taxon>
        <taxon>Pseudomonadati</taxon>
        <taxon>Bacteroidota</taxon>
        <taxon>Flavobacteriia</taxon>
        <taxon>Flavobacteriales</taxon>
        <taxon>Flavobacteriaceae</taxon>
        <taxon>Capnocytophaga</taxon>
    </lineage>
</organism>
<evidence type="ECO:0000256" key="4">
    <source>
        <dbReference type="ARBA" id="ARBA00022452"/>
    </source>
</evidence>
<dbReference type="RefSeq" id="WP_095914190.1">
    <property type="nucleotide sequence ID" value="NZ_CAUUPF010000005.1"/>
</dbReference>
<dbReference type="PANTHER" id="PTHR30026:SF5">
    <property type="entry name" value="ABC-TYPE EFFLUX SYSTEM SECRETIN COMPONENT"/>
    <property type="match status" value="1"/>
</dbReference>
<feature type="signal peptide" evidence="9">
    <location>
        <begin position="1"/>
        <end position="20"/>
    </location>
</feature>
<dbReference type="Pfam" id="PF02321">
    <property type="entry name" value="OEP"/>
    <property type="match status" value="2"/>
</dbReference>
<keyword evidence="7" id="KW-0998">Cell outer membrane</keyword>
<dbReference type="GO" id="GO:0009279">
    <property type="term" value="C:cell outer membrane"/>
    <property type="evidence" value="ECO:0007669"/>
    <property type="project" value="UniProtKB-SubCell"/>
</dbReference>
<gene>
    <name evidence="10" type="ORF">CGC53_07150</name>
</gene>
<protein>
    <submittedName>
        <fullName evidence="10">Transporter</fullName>
    </submittedName>
</protein>
<feature type="chain" id="PRO_5012851977" evidence="9">
    <location>
        <begin position="21"/>
        <end position="474"/>
    </location>
</feature>
<evidence type="ECO:0000256" key="9">
    <source>
        <dbReference type="SAM" id="SignalP"/>
    </source>
</evidence>
<dbReference type="GO" id="GO:0015562">
    <property type="term" value="F:efflux transmembrane transporter activity"/>
    <property type="evidence" value="ECO:0007669"/>
    <property type="project" value="InterPro"/>
</dbReference>
<name>A0A250FDM4_9FLAO</name>
<evidence type="ECO:0000256" key="2">
    <source>
        <dbReference type="ARBA" id="ARBA00007613"/>
    </source>
</evidence>
<evidence type="ECO:0000256" key="6">
    <source>
        <dbReference type="ARBA" id="ARBA00023136"/>
    </source>
</evidence>
<dbReference type="Gene3D" id="1.20.1600.10">
    <property type="entry name" value="Outer membrane efflux proteins (OEP)"/>
    <property type="match status" value="1"/>
</dbReference>
<dbReference type="PANTHER" id="PTHR30026">
    <property type="entry name" value="OUTER MEMBRANE PROTEIN TOLC"/>
    <property type="match status" value="1"/>
</dbReference>
<dbReference type="GO" id="GO:0015288">
    <property type="term" value="F:porin activity"/>
    <property type="evidence" value="ECO:0007669"/>
    <property type="project" value="TreeGrafter"/>
</dbReference>
<keyword evidence="9" id="KW-0732">Signal</keyword>
<comment type="subcellular location">
    <subcellularLocation>
        <location evidence="1">Cell outer membrane</location>
    </subcellularLocation>
</comment>
<keyword evidence="4" id="KW-1134">Transmembrane beta strand</keyword>
<keyword evidence="6" id="KW-0472">Membrane</keyword>
<feature type="coiled-coil region" evidence="8">
    <location>
        <begin position="226"/>
        <end position="253"/>
    </location>
</feature>
<feature type="coiled-coil region" evidence="8">
    <location>
        <begin position="386"/>
        <end position="413"/>
    </location>
</feature>
<dbReference type="Proteomes" id="UP000217276">
    <property type="component" value="Chromosome"/>
</dbReference>
<keyword evidence="8" id="KW-0175">Coiled coil</keyword>
<proteinExistence type="inferred from homology"/>
<evidence type="ECO:0000313" key="11">
    <source>
        <dbReference type="Proteomes" id="UP000217276"/>
    </source>
</evidence>
<evidence type="ECO:0000256" key="8">
    <source>
        <dbReference type="SAM" id="Coils"/>
    </source>
</evidence>
<dbReference type="SUPFAM" id="SSF56954">
    <property type="entry name" value="Outer membrane efflux proteins (OEP)"/>
    <property type="match status" value="1"/>
</dbReference>